<dbReference type="OrthoDB" id="390899at2759"/>
<gene>
    <name evidence="2" type="primary">PmUG01_12038600</name>
    <name evidence="2" type="ORF">PMUG01_12038600</name>
</gene>
<sequence length="161" mass="19277">MKLNYFKKSNAFIPSFINHKVLGNLYKFNTNTQKNIIKKKNAQEPKEVQPERDYIDIGNVEYKYCPYLKPLDIKGIKRADRKFDYNSSYAFMVAQNDYKENLKEKNLLTKYLYNGMKVPLPPKRYKISEYVDIRLDMFSPVIIWCVICFPFFFTGYMWSIP</sequence>
<dbReference type="KEGG" id="pmal:PMUG01_12038600"/>
<organism evidence="2 3">
    <name type="scientific">Plasmodium malariae</name>
    <dbReference type="NCBI Taxonomy" id="5858"/>
    <lineage>
        <taxon>Eukaryota</taxon>
        <taxon>Sar</taxon>
        <taxon>Alveolata</taxon>
        <taxon>Apicomplexa</taxon>
        <taxon>Aconoidasida</taxon>
        <taxon>Haemosporida</taxon>
        <taxon>Plasmodiidae</taxon>
        <taxon>Plasmodium</taxon>
        <taxon>Plasmodium (Plasmodium)</taxon>
    </lineage>
</organism>
<keyword evidence="3" id="KW-1185">Reference proteome</keyword>
<accession>A0A1D3SQN5</accession>
<dbReference type="EMBL" id="LT594633">
    <property type="protein sequence ID" value="SCO93789.1"/>
    <property type="molecule type" value="Genomic_DNA"/>
</dbReference>
<dbReference type="VEuPathDB" id="PlasmoDB:PmUG01_12038600"/>
<proteinExistence type="predicted"/>
<protein>
    <submittedName>
        <fullName evidence="2">Uncharacterized protein</fullName>
    </submittedName>
</protein>
<dbReference type="GeneID" id="39870375"/>
<evidence type="ECO:0000313" key="2">
    <source>
        <dbReference type="EMBL" id="SCO93789.1"/>
    </source>
</evidence>
<dbReference type="OMA" id="DRKFDYN"/>
<keyword evidence="1" id="KW-1133">Transmembrane helix</keyword>
<name>A0A1D3SQN5_PLAMA</name>
<dbReference type="RefSeq" id="XP_028863067.1">
    <property type="nucleotide sequence ID" value="XM_029006594.1"/>
</dbReference>
<feature type="transmembrane region" description="Helical" evidence="1">
    <location>
        <begin position="141"/>
        <end position="160"/>
    </location>
</feature>
<keyword evidence="1" id="KW-0812">Transmembrane</keyword>
<reference evidence="2 3" key="1">
    <citation type="submission" date="2016-06" db="EMBL/GenBank/DDBJ databases">
        <authorList>
            <consortium name="Pathogen Informatics"/>
        </authorList>
    </citation>
    <scope>NUCLEOTIDE SEQUENCE [LARGE SCALE GENOMIC DNA]</scope>
</reference>
<evidence type="ECO:0000256" key="1">
    <source>
        <dbReference type="SAM" id="Phobius"/>
    </source>
</evidence>
<keyword evidence="1" id="KW-0472">Membrane</keyword>
<dbReference type="AlphaFoldDB" id="A0A1D3SQN5"/>
<evidence type="ECO:0000313" key="3">
    <source>
        <dbReference type="Proteomes" id="UP000219813"/>
    </source>
</evidence>
<dbReference type="Proteomes" id="UP000219813">
    <property type="component" value="Chromosome 12"/>
</dbReference>